<evidence type="ECO:0000313" key="3">
    <source>
        <dbReference type="Proteomes" id="UP001159363"/>
    </source>
</evidence>
<comment type="caution">
    <text evidence="2">The sequence shown here is derived from an EMBL/GenBank/DDBJ whole genome shotgun (WGS) entry which is preliminary data.</text>
</comment>
<keyword evidence="3" id="KW-1185">Reference proteome</keyword>
<reference evidence="2 3" key="1">
    <citation type="submission" date="2023-02" db="EMBL/GenBank/DDBJ databases">
        <title>LHISI_Scaffold_Assembly.</title>
        <authorList>
            <person name="Stuart O.P."/>
            <person name="Cleave R."/>
            <person name="Magrath M.J.L."/>
            <person name="Mikheyev A.S."/>
        </authorList>
    </citation>
    <scope>NUCLEOTIDE SEQUENCE [LARGE SCALE GENOMIC DNA]</scope>
    <source>
        <strain evidence="2">Daus_M_001</strain>
        <tissue evidence="2">Leg muscle</tissue>
    </source>
</reference>
<proteinExistence type="predicted"/>
<feature type="region of interest" description="Disordered" evidence="1">
    <location>
        <begin position="157"/>
        <end position="191"/>
    </location>
</feature>
<accession>A0ABQ9G8R4</accession>
<dbReference type="EMBL" id="JARBHB010000015">
    <property type="protein sequence ID" value="KAJ8867421.1"/>
    <property type="molecule type" value="Genomic_DNA"/>
</dbReference>
<protein>
    <submittedName>
        <fullName evidence="2">Uncharacterized protein</fullName>
    </submittedName>
</protein>
<evidence type="ECO:0000256" key="1">
    <source>
        <dbReference type="SAM" id="MobiDB-lite"/>
    </source>
</evidence>
<dbReference type="Proteomes" id="UP001159363">
    <property type="component" value="Chromosome 14"/>
</dbReference>
<gene>
    <name evidence="2" type="ORF">PR048_031222</name>
</gene>
<organism evidence="2 3">
    <name type="scientific">Dryococelus australis</name>
    <dbReference type="NCBI Taxonomy" id="614101"/>
    <lineage>
        <taxon>Eukaryota</taxon>
        <taxon>Metazoa</taxon>
        <taxon>Ecdysozoa</taxon>
        <taxon>Arthropoda</taxon>
        <taxon>Hexapoda</taxon>
        <taxon>Insecta</taxon>
        <taxon>Pterygota</taxon>
        <taxon>Neoptera</taxon>
        <taxon>Polyneoptera</taxon>
        <taxon>Phasmatodea</taxon>
        <taxon>Verophasmatodea</taxon>
        <taxon>Anareolatae</taxon>
        <taxon>Phasmatidae</taxon>
        <taxon>Eurycanthinae</taxon>
        <taxon>Dryococelus</taxon>
    </lineage>
</organism>
<name>A0ABQ9G8R4_9NEOP</name>
<evidence type="ECO:0000313" key="2">
    <source>
        <dbReference type="EMBL" id="KAJ8867421.1"/>
    </source>
</evidence>
<sequence length="415" mass="45859">MSPDGSVTKCNLWVAAVPPIETHRLTAKRLAAPGLPESLATLQPEAIRSLRKETIICPGSVRESNSAAVHRLSSQVNLSNRADAARKHVLKLLRRGKPGRAHSRVSETTFIAGRLISYCRLTNQASELQSYQLVVWHVLSVAKFSLIFTDGIGQRRNAKAGETGDLRENPPETVASSGTIPTCENPGATPPPPPPIRAYLKRCLYYADPNPRAQAKWLTLNYNAFRMQMRGRGGVVARLLTSHRGEPGSIPAGSRSRNLRMRESWRTIPLVGGFLGDLPFTPPLLSGVAPYSLRFTLIGSQDLDYHDCQPRTPLVHNRVSRNSTTIANRARRLCTIEYREIVPRLPTAHAACAQSSIAKQYHDCQPRTPLVHNRVSRNSTTIANRARRLCTIEYRETVPRLPTTHAACAQSSISK</sequence>